<dbReference type="GO" id="GO:0033856">
    <property type="term" value="F:pyridoxine 5'-phosphate synthase activity"/>
    <property type="evidence" value="ECO:0007669"/>
    <property type="project" value="UniProtKB-EC"/>
</dbReference>
<comment type="pathway">
    <text evidence="4">Cofactor biosynthesis; pyridoxine 5'-phosphate biosynthesis; pyridoxine 5'-phosphate from D-erythrose 4-phosphate: step 5/5.</text>
</comment>
<dbReference type="RefSeq" id="WP_390302061.1">
    <property type="nucleotide sequence ID" value="NZ_JBHULI010000024.1"/>
</dbReference>
<comment type="subunit">
    <text evidence="4">Homooctamer; tetramer of dimers.</text>
</comment>
<evidence type="ECO:0000313" key="7">
    <source>
        <dbReference type="Proteomes" id="UP001597460"/>
    </source>
</evidence>
<reference evidence="7" key="1">
    <citation type="journal article" date="2019" name="Int. J. Syst. Evol. Microbiol.">
        <title>The Global Catalogue of Microorganisms (GCM) 10K type strain sequencing project: providing services to taxonomists for standard genome sequencing and annotation.</title>
        <authorList>
            <consortium name="The Broad Institute Genomics Platform"/>
            <consortium name="The Broad Institute Genome Sequencing Center for Infectious Disease"/>
            <person name="Wu L."/>
            <person name="Ma J."/>
        </authorList>
    </citation>
    <scope>NUCLEOTIDE SEQUENCE [LARGE SCALE GENOMIC DNA]</scope>
    <source>
        <strain evidence="7">KCTC 52042</strain>
    </source>
</reference>
<keyword evidence="2 4" id="KW-0808">Transferase</keyword>
<dbReference type="Proteomes" id="UP001597460">
    <property type="component" value="Unassembled WGS sequence"/>
</dbReference>
<feature type="binding site" evidence="4">
    <location>
        <position position="44"/>
    </location>
    <ligand>
        <name>1-deoxy-D-xylulose 5-phosphate</name>
        <dbReference type="ChEBI" id="CHEBI:57792"/>
    </ligand>
</feature>
<gene>
    <name evidence="4" type="primary">pdxJ</name>
    <name evidence="6" type="ORF">ACFSVN_10415</name>
</gene>
<comment type="function">
    <text evidence="4">Catalyzes the complicated ring closure reaction between the two acyclic compounds 1-deoxy-D-xylulose-5-phosphate (DXP) and 3-amino-2-oxopropyl phosphate (1-amino-acetone-3-phosphate or AAP) to form pyridoxine 5'-phosphate (PNP) and inorganic phosphate.</text>
</comment>
<feature type="binding site" evidence="4">
    <location>
        <position position="6"/>
    </location>
    <ligand>
        <name>3-amino-2-oxopropyl phosphate</name>
        <dbReference type="ChEBI" id="CHEBI:57279"/>
    </ligand>
</feature>
<evidence type="ECO:0000256" key="4">
    <source>
        <dbReference type="HAMAP-Rule" id="MF_00279"/>
    </source>
</evidence>
<proteinExistence type="inferred from homology"/>
<evidence type="ECO:0000313" key="6">
    <source>
        <dbReference type="EMBL" id="MFD2532859.1"/>
    </source>
</evidence>
<keyword evidence="3 4" id="KW-0664">Pyridoxine biosynthesis</keyword>
<feature type="binding site" evidence="4">
    <location>
        <position position="49"/>
    </location>
    <ligand>
        <name>1-deoxy-D-xylulose 5-phosphate</name>
        <dbReference type="ChEBI" id="CHEBI:57792"/>
    </ligand>
</feature>
<feature type="binding site" evidence="4">
    <location>
        <begin position="213"/>
        <end position="214"/>
    </location>
    <ligand>
        <name>3-amino-2-oxopropyl phosphate</name>
        <dbReference type="ChEBI" id="CHEBI:57279"/>
    </ligand>
</feature>
<dbReference type="SUPFAM" id="SSF63892">
    <property type="entry name" value="Pyridoxine 5'-phosphate synthase"/>
    <property type="match status" value="1"/>
</dbReference>
<dbReference type="NCBIfam" id="NF003626">
    <property type="entry name" value="PRK05265.1-4"/>
    <property type="match status" value="1"/>
</dbReference>
<dbReference type="NCBIfam" id="TIGR00559">
    <property type="entry name" value="pdxJ"/>
    <property type="match status" value="1"/>
</dbReference>
<evidence type="ECO:0000256" key="3">
    <source>
        <dbReference type="ARBA" id="ARBA00023096"/>
    </source>
</evidence>
<dbReference type="PANTHER" id="PTHR30456">
    <property type="entry name" value="PYRIDOXINE 5'-PHOSPHATE SYNTHASE"/>
    <property type="match status" value="1"/>
</dbReference>
<feature type="active site" description="Proton acceptor" evidence="4">
    <location>
        <position position="69"/>
    </location>
</feature>
<dbReference type="InterPro" id="IPR004569">
    <property type="entry name" value="PyrdxlP_synth_PdxJ"/>
</dbReference>
<comment type="caution">
    <text evidence="6">The sequence shown here is derived from an EMBL/GenBank/DDBJ whole genome shotgun (WGS) entry which is preliminary data.</text>
</comment>
<dbReference type="HAMAP" id="MF_00279">
    <property type="entry name" value="PdxJ"/>
    <property type="match status" value="1"/>
</dbReference>
<comment type="similarity">
    <text evidence="4">Belongs to the PNP synthase family.</text>
</comment>
<sequence length="241" mass="26978">MKLLVNIDHVATLRNARGEGYPDPIEAARICEGAGAAGIVFHLRGDRRHIRDEDVYRLKDSVRGKLDFEMAASDEMLDICTKVDPHLCTLVPEGREELTTEGGLKMETVFDDFKNRVFPKLRKTDIEISLFLDPNPEDIQLAHELGTDAIELHTGTFANASEGKKQHELTRLRKAAKMINELGMKANAGHGLNLENLPDLLETVPNLNEVSIGHALISKSIYWGLERTVKAYLETIEDFYG</sequence>
<organism evidence="6 7">
    <name type="scientific">Gracilimonas halophila</name>
    <dbReference type="NCBI Taxonomy" id="1834464"/>
    <lineage>
        <taxon>Bacteria</taxon>
        <taxon>Pseudomonadati</taxon>
        <taxon>Balneolota</taxon>
        <taxon>Balneolia</taxon>
        <taxon>Balneolales</taxon>
        <taxon>Balneolaceae</taxon>
        <taxon>Gracilimonas</taxon>
    </lineage>
</organism>
<evidence type="ECO:0000256" key="2">
    <source>
        <dbReference type="ARBA" id="ARBA00022679"/>
    </source>
</evidence>
<feature type="active site" description="Proton donor" evidence="4">
    <location>
        <position position="190"/>
    </location>
</feature>
<protein>
    <recommendedName>
        <fullName evidence="4 5">Pyridoxine 5'-phosphate synthase</fullName>
        <shortName evidence="4">PNP synthase</shortName>
        <ecNumber evidence="4 5">2.6.99.2</ecNumber>
    </recommendedName>
</protein>
<comment type="subcellular location">
    <subcellularLocation>
        <location evidence="4">Cytoplasm</location>
    </subcellularLocation>
</comment>
<accession>A0ABW5JJV5</accession>
<feature type="binding site" evidence="4">
    <location>
        <begin position="8"/>
        <end position="9"/>
    </location>
    <ligand>
        <name>1-deoxy-D-xylulose 5-phosphate</name>
        <dbReference type="ChEBI" id="CHEBI:57792"/>
    </ligand>
</feature>
<feature type="binding site" evidence="4">
    <location>
        <position position="17"/>
    </location>
    <ligand>
        <name>3-amino-2-oxopropyl phosphate</name>
        <dbReference type="ChEBI" id="CHEBI:57279"/>
    </ligand>
</feature>
<evidence type="ECO:0000256" key="1">
    <source>
        <dbReference type="ARBA" id="ARBA00022490"/>
    </source>
</evidence>
<feature type="active site" description="Proton acceptor" evidence="4">
    <location>
        <position position="42"/>
    </location>
</feature>
<comment type="catalytic activity">
    <reaction evidence="4">
        <text>3-amino-2-oxopropyl phosphate + 1-deoxy-D-xylulose 5-phosphate = pyridoxine 5'-phosphate + phosphate + 2 H2O + H(+)</text>
        <dbReference type="Rhea" id="RHEA:15265"/>
        <dbReference type="ChEBI" id="CHEBI:15377"/>
        <dbReference type="ChEBI" id="CHEBI:15378"/>
        <dbReference type="ChEBI" id="CHEBI:43474"/>
        <dbReference type="ChEBI" id="CHEBI:57279"/>
        <dbReference type="ChEBI" id="CHEBI:57792"/>
        <dbReference type="ChEBI" id="CHEBI:58589"/>
        <dbReference type="EC" id="2.6.99.2"/>
    </reaction>
</comment>
<keyword evidence="7" id="KW-1185">Reference proteome</keyword>
<evidence type="ECO:0000256" key="5">
    <source>
        <dbReference type="NCBIfam" id="TIGR00559"/>
    </source>
</evidence>
<dbReference type="EC" id="2.6.99.2" evidence="4 5"/>
<feature type="binding site" evidence="4">
    <location>
        <position position="191"/>
    </location>
    <ligand>
        <name>3-amino-2-oxopropyl phosphate</name>
        <dbReference type="ChEBI" id="CHEBI:57279"/>
    </ligand>
</feature>
<dbReference type="CDD" id="cd00003">
    <property type="entry name" value="PNPsynthase"/>
    <property type="match status" value="1"/>
</dbReference>
<name>A0ABW5JJV5_9BACT</name>
<feature type="site" description="Transition state stabilizer" evidence="4">
    <location>
        <position position="151"/>
    </location>
</feature>
<feature type="binding site" evidence="4">
    <location>
        <position position="99"/>
    </location>
    <ligand>
        <name>1-deoxy-D-xylulose 5-phosphate</name>
        <dbReference type="ChEBI" id="CHEBI:57792"/>
    </ligand>
</feature>
<dbReference type="Pfam" id="PF03740">
    <property type="entry name" value="PdxJ"/>
    <property type="match status" value="1"/>
</dbReference>
<dbReference type="NCBIfam" id="NF003627">
    <property type="entry name" value="PRK05265.1-5"/>
    <property type="match status" value="1"/>
</dbReference>
<dbReference type="PANTHER" id="PTHR30456:SF0">
    <property type="entry name" value="PYRIDOXINE 5'-PHOSPHATE SYNTHASE"/>
    <property type="match status" value="1"/>
</dbReference>
<dbReference type="Gene3D" id="3.20.20.70">
    <property type="entry name" value="Aldolase class I"/>
    <property type="match status" value="1"/>
</dbReference>
<dbReference type="InterPro" id="IPR013785">
    <property type="entry name" value="Aldolase_TIM"/>
</dbReference>
<dbReference type="EMBL" id="JBHULI010000024">
    <property type="protein sequence ID" value="MFD2532859.1"/>
    <property type="molecule type" value="Genomic_DNA"/>
</dbReference>
<dbReference type="InterPro" id="IPR036130">
    <property type="entry name" value="Pyridoxine-5'_phos_synth"/>
</dbReference>
<keyword evidence="1 4" id="KW-0963">Cytoplasm</keyword>
<dbReference type="NCBIfam" id="NF003625">
    <property type="entry name" value="PRK05265.1-3"/>
    <property type="match status" value="1"/>
</dbReference>